<organism evidence="3 4">
    <name type="scientific">Dictyobacter alpinus</name>
    <dbReference type="NCBI Taxonomy" id="2014873"/>
    <lineage>
        <taxon>Bacteria</taxon>
        <taxon>Bacillati</taxon>
        <taxon>Chloroflexota</taxon>
        <taxon>Ktedonobacteria</taxon>
        <taxon>Ktedonobacterales</taxon>
        <taxon>Dictyobacteraceae</taxon>
        <taxon>Dictyobacter</taxon>
    </lineage>
</organism>
<evidence type="ECO:0000256" key="2">
    <source>
        <dbReference type="SAM" id="Phobius"/>
    </source>
</evidence>
<reference evidence="4" key="1">
    <citation type="submission" date="2018-12" db="EMBL/GenBank/DDBJ databases">
        <title>Tengunoibacter tsumagoiensis gen. nov., sp. nov., Dictyobacter kobayashii sp. nov., D. alpinus sp. nov., and D. joshuensis sp. nov. and description of Dictyobacteraceae fam. nov. within the order Ktedonobacterales isolated from Tengu-no-mugimeshi.</title>
        <authorList>
            <person name="Wang C.M."/>
            <person name="Zheng Y."/>
            <person name="Sakai Y."/>
            <person name="Toyoda A."/>
            <person name="Minakuchi Y."/>
            <person name="Abe K."/>
            <person name="Yokota A."/>
            <person name="Yabe S."/>
        </authorList>
    </citation>
    <scope>NUCLEOTIDE SEQUENCE [LARGE SCALE GENOMIC DNA]</scope>
    <source>
        <strain evidence="4">Uno16</strain>
    </source>
</reference>
<feature type="transmembrane region" description="Helical" evidence="2">
    <location>
        <begin position="46"/>
        <end position="67"/>
    </location>
</feature>
<name>A0A402B1E4_9CHLR</name>
<keyword evidence="2" id="KW-1133">Transmembrane helix</keyword>
<dbReference type="Proteomes" id="UP000287171">
    <property type="component" value="Unassembled WGS sequence"/>
</dbReference>
<gene>
    <name evidence="3" type="ORF">KDA_06550</name>
</gene>
<accession>A0A402B1E4</accession>
<evidence type="ECO:0000313" key="4">
    <source>
        <dbReference type="Proteomes" id="UP000287171"/>
    </source>
</evidence>
<feature type="compositionally biased region" description="Low complexity" evidence="1">
    <location>
        <begin position="9"/>
        <end position="27"/>
    </location>
</feature>
<keyword evidence="2" id="KW-0472">Membrane</keyword>
<dbReference type="RefSeq" id="WP_126625781.1">
    <property type="nucleotide sequence ID" value="NZ_BIFT01000001.1"/>
</dbReference>
<evidence type="ECO:0000256" key="1">
    <source>
        <dbReference type="SAM" id="MobiDB-lite"/>
    </source>
</evidence>
<feature type="region of interest" description="Disordered" evidence="1">
    <location>
        <begin position="1"/>
        <end position="27"/>
    </location>
</feature>
<keyword evidence="2" id="KW-0812">Transmembrane</keyword>
<keyword evidence="4" id="KW-1185">Reference proteome</keyword>
<comment type="caution">
    <text evidence="3">The sequence shown here is derived from an EMBL/GenBank/DDBJ whole genome shotgun (WGS) entry which is preliminary data.</text>
</comment>
<evidence type="ECO:0000313" key="3">
    <source>
        <dbReference type="EMBL" id="GCE25171.1"/>
    </source>
</evidence>
<proteinExistence type="predicted"/>
<dbReference type="EMBL" id="BIFT01000001">
    <property type="protein sequence ID" value="GCE25171.1"/>
    <property type="molecule type" value="Genomic_DNA"/>
</dbReference>
<protein>
    <submittedName>
        <fullName evidence="3">Uncharacterized protein</fullName>
    </submittedName>
</protein>
<dbReference type="AlphaFoldDB" id="A0A402B1E4"/>
<sequence length="68" mass="7462">MSTGNFDENTTAAPADPTTNADATNDNGVLQARQSRNWYQYLNEDWLATLFGLLLVILLVVGLLHSIP</sequence>